<reference evidence="1" key="1">
    <citation type="submission" date="2021-12" db="EMBL/GenBank/DDBJ databases">
        <authorList>
            <person name="King R."/>
        </authorList>
    </citation>
    <scope>NUCLEOTIDE SEQUENCE</scope>
</reference>
<protein>
    <submittedName>
        <fullName evidence="1">Uncharacterized protein</fullName>
    </submittedName>
</protein>
<proteinExistence type="predicted"/>
<evidence type="ECO:0000313" key="2">
    <source>
        <dbReference type="Proteomes" id="UP001152759"/>
    </source>
</evidence>
<name>A0A9P0F5S5_BEMTA</name>
<organism evidence="1 2">
    <name type="scientific">Bemisia tabaci</name>
    <name type="common">Sweetpotato whitefly</name>
    <name type="synonym">Aleurodes tabaci</name>
    <dbReference type="NCBI Taxonomy" id="7038"/>
    <lineage>
        <taxon>Eukaryota</taxon>
        <taxon>Metazoa</taxon>
        <taxon>Ecdysozoa</taxon>
        <taxon>Arthropoda</taxon>
        <taxon>Hexapoda</taxon>
        <taxon>Insecta</taxon>
        <taxon>Pterygota</taxon>
        <taxon>Neoptera</taxon>
        <taxon>Paraneoptera</taxon>
        <taxon>Hemiptera</taxon>
        <taxon>Sternorrhyncha</taxon>
        <taxon>Aleyrodoidea</taxon>
        <taxon>Aleyrodidae</taxon>
        <taxon>Aleyrodinae</taxon>
        <taxon>Bemisia</taxon>
    </lineage>
</organism>
<dbReference type="Proteomes" id="UP001152759">
    <property type="component" value="Chromosome 7"/>
</dbReference>
<evidence type="ECO:0000313" key="1">
    <source>
        <dbReference type="EMBL" id="CAH0393175.1"/>
    </source>
</evidence>
<dbReference type="AlphaFoldDB" id="A0A9P0F5S5"/>
<sequence>MVFSNAGFFHASDNRFFDEGIAYCRKQQFEKAYQCFKRHLSQNSFCQETFQMISYCQYKFMESSASNVNDLSILSKRSKSSRRTSSTDTKAMKNLDYCQPITNRKSRSWILKNREEKAVSSSYSLNFSKKNKKLDPLFVPKTSEKQASILLRSSLHSPVHTDSASYQGETSINGIVSDQFIKHNDSRILSLAQIMNYQMEIELFLRSLDSMLSNVEVLVNSLIAKERKQNSRLSNLLKTFHESEIYSSYLEPHVFPRNHEELAFWNHSLPHCQSVSLQSSSFENRSCDNSLTKTNIYNLENDFCRNEEKHTGSDSSRTLPKCSRISSDDGLYVFATRHQSMSMKTGKFVSYESEAQVIDKECVLLDHVLNSEHNNGNEHSDESLANTTSQVIDNSYSYHHTENLNQNQLPHSADCNAIRSENVLQPEVGQVIDDLKVSDCVQIKSDTSIGSSYSLCHEASVDTQPLFQSKYLSKKSVISETCFSPPWERISSFTSAKKTVAKRKFLPSENEVEENCKRMRVQRKNPIYKDRCLQDCQWRKKFKQQQVTNNLTDSAVVDTRSHCRIQRLPENIVRADGAIHLKNLYCSFRLMKNVAVQTESCDPRLHSITTIKANMSGASSTVSLFHSTSLVPAHASQRRKTLIVTNSACPANCLNIFINKVLAEIMSSVSSFPIDFSPLILSVDQAPLSDHHVKLDLIPASSELLTCSNVCLRLHGHYIEFKNLRVYQVDPFWLRYLECHTSKNIDSGHSQSQDLVSFIYPERIILHSLSTDLYNLTLLAGPFRIRFVNFKSYLSSCFDK</sequence>
<accession>A0A9P0F5S5</accession>
<keyword evidence="2" id="KW-1185">Reference proteome</keyword>
<dbReference type="KEGG" id="btab:109032302"/>
<dbReference type="EMBL" id="OU963868">
    <property type="protein sequence ID" value="CAH0393175.1"/>
    <property type="molecule type" value="Genomic_DNA"/>
</dbReference>
<gene>
    <name evidence="1" type="ORF">BEMITA_LOCUS11604</name>
</gene>